<sequence>MSQQPQGTSCQPTAAPSHDWTQVPDEELEVLMDNSKGTKQAKEAKRKALQHEEEECQQLEEEHLVWEWAEQEQWVQEEHERQRAKEAAQQTMSGKGKGHMEELQREGQLMQMTRMGSMPIYSPTTGAQLGEMAVPIYQVACDKCQQRGEAHECWVAAGGQSCGLCRKQKKKCSWAAKD</sequence>
<dbReference type="AlphaFoldDB" id="A0A0C9Y6Z9"/>
<protein>
    <submittedName>
        <fullName evidence="2">Uncharacterized protein</fullName>
    </submittedName>
</protein>
<accession>A0A0C9Y6Z9</accession>
<dbReference type="Proteomes" id="UP000054018">
    <property type="component" value="Unassembled WGS sequence"/>
</dbReference>
<dbReference type="OrthoDB" id="2712779at2759"/>
<dbReference type="HOGENOM" id="CLU_062064_1_1_1"/>
<evidence type="ECO:0000313" key="3">
    <source>
        <dbReference type="Proteomes" id="UP000054018"/>
    </source>
</evidence>
<feature type="region of interest" description="Disordered" evidence="1">
    <location>
        <begin position="1"/>
        <end position="57"/>
    </location>
</feature>
<keyword evidence="3" id="KW-1185">Reference proteome</keyword>
<feature type="region of interest" description="Disordered" evidence="1">
    <location>
        <begin position="77"/>
        <end position="103"/>
    </location>
</feature>
<organism evidence="2 3">
    <name type="scientific">Pisolithus microcarpus 441</name>
    <dbReference type="NCBI Taxonomy" id="765257"/>
    <lineage>
        <taxon>Eukaryota</taxon>
        <taxon>Fungi</taxon>
        <taxon>Dikarya</taxon>
        <taxon>Basidiomycota</taxon>
        <taxon>Agaricomycotina</taxon>
        <taxon>Agaricomycetes</taxon>
        <taxon>Agaricomycetidae</taxon>
        <taxon>Boletales</taxon>
        <taxon>Sclerodermatineae</taxon>
        <taxon>Pisolithaceae</taxon>
        <taxon>Pisolithus</taxon>
    </lineage>
</organism>
<reference evidence="2 3" key="1">
    <citation type="submission" date="2014-04" db="EMBL/GenBank/DDBJ databases">
        <authorList>
            <consortium name="DOE Joint Genome Institute"/>
            <person name="Kuo A."/>
            <person name="Kohler A."/>
            <person name="Costa M.D."/>
            <person name="Nagy L.G."/>
            <person name="Floudas D."/>
            <person name="Copeland A."/>
            <person name="Barry K.W."/>
            <person name="Cichocki N."/>
            <person name="Veneault-Fourrey C."/>
            <person name="LaButti K."/>
            <person name="Lindquist E.A."/>
            <person name="Lipzen A."/>
            <person name="Lundell T."/>
            <person name="Morin E."/>
            <person name="Murat C."/>
            <person name="Sun H."/>
            <person name="Tunlid A."/>
            <person name="Henrissat B."/>
            <person name="Grigoriev I.V."/>
            <person name="Hibbett D.S."/>
            <person name="Martin F."/>
            <person name="Nordberg H.P."/>
            <person name="Cantor M.N."/>
            <person name="Hua S.X."/>
        </authorList>
    </citation>
    <scope>NUCLEOTIDE SEQUENCE [LARGE SCALE GENOMIC DNA]</scope>
    <source>
        <strain evidence="2 3">441</strain>
    </source>
</reference>
<proteinExistence type="predicted"/>
<name>A0A0C9Y6Z9_9AGAM</name>
<feature type="compositionally biased region" description="Polar residues" evidence="1">
    <location>
        <begin position="1"/>
        <end position="14"/>
    </location>
</feature>
<gene>
    <name evidence="2" type="ORF">PISMIDRAFT_13017</name>
</gene>
<evidence type="ECO:0000256" key="1">
    <source>
        <dbReference type="SAM" id="MobiDB-lite"/>
    </source>
</evidence>
<feature type="compositionally biased region" description="Basic and acidic residues" evidence="1">
    <location>
        <begin position="77"/>
        <end position="86"/>
    </location>
</feature>
<evidence type="ECO:0000313" key="2">
    <source>
        <dbReference type="EMBL" id="KIK20430.1"/>
    </source>
</evidence>
<reference evidence="3" key="2">
    <citation type="submission" date="2015-01" db="EMBL/GenBank/DDBJ databases">
        <title>Evolutionary Origins and Diversification of the Mycorrhizal Mutualists.</title>
        <authorList>
            <consortium name="DOE Joint Genome Institute"/>
            <consortium name="Mycorrhizal Genomics Consortium"/>
            <person name="Kohler A."/>
            <person name="Kuo A."/>
            <person name="Nagy L.G."/>
            <person name="Floudas D."/>
            <person name="Copeland A."/>
            <person name="Barry K.W."/>
            <person name="Cichocki N."/>
            <person name="Veneault-Fourrey C."/>
            <person name="LaButti K."/>
            <person name="Lindquist E.A."/>
            <person name="Lipzen A."/>
            <person name="Lundell T."/>
            <person name="Morin E."/>
            <person name="Murat C."/>
            <person name="Riley R."/>
            <person name="Ohm R."/>
            <person name="Sun H."/>
            <person name="Tunlid A."/>
            <person name="Henrissat B."/>
            <person name="Grigoriev I.V."/>
            <person name="Hibbett D.S."/>
            <person name="Martin F."/>
        </authorList>
    </citation>
    <scope>NUCLEOTIDE SEQUENCE [LARGE SCALE GENOMIC DNA]</scope>
    <source>
        <strain evidence="3">441</strain>
    </source>
</reference>
<dbReference type="EMBL" id="KN833765">
    <property type="protein sequence ID" value="KIK20430.1"/>
    <property type="molecule type" value="Genomic_DNA"/>
</dbReference>